<organism evidence="15">
    <name type="scientific">Menopon gallinae</name>
    <name type="common">poultry shaft louse</name>
    <dbReference type="NCBI Taxonomy" id="328185"/>
    <lineage>
        <taxon>Eukaryota</taxon>
        <taxon>Metazoa</taxon>
        <taxon>Ecdysozoa</taxon>
        <taxon>Arthropoda</taxon>
        <taxon>Hexapoda</taxon>
        <taxon>Insecta</taxon>
        <taxon>Pterygota</taxon>
        <taxon>Neoptera</taxon>
        <taxon>Paraneoptera</taxon>
        <taxon>Psocodea</taxon>
        <taxon>Troctomorpha</taxon>
        <taxon>Phthiraptera</taxon>
        <taxon>Amblycera</taxon>
        <taxon>Menoponidae</taxon>
        <taxon>Menopon</taxon>
    </lineage>
</organism>
<accession>A0AAW2IAQ9</accession>
<dbReference type="InterPro" id="IPR044611">
    <property type="entry name" value="E3A/B/C-like"/>
</dbReference>
<dbReference type="FunFam" id="3.90.1750.10:FF:000026">
    <property type="entry name" value="E3 ubiquitin-protein ligase HACE1"/>
    <property type="match status" value="1"/>
</dbReference>
<evidence type="ECO:0000256" key="9">
    <source>
        <dbReference type="ARBA" id="ARBA00063372"/>
    </source>
</evidence>
<comment type="pathway">
    <text evidence="2">Protein modification; protein ubiquitination.</text>
</comment>
<evidence type="ECO:0000259" key="14">
    <source>
        <dbReference type="PROSITE" id="PS50237"/>
    </source>
</evidence>
<keyword evidence="6 13" id="KW-0833">Ubl conjugation pathway</keyword>
<dbReference type="AlphaFoldDB" id="A0AAW2IAQ9"/>
<dbReference type="GO" id="GO:0009966">
    <property type="term" value="P:regulation of signal transduction"/>
    <property type="evidence" value="ECO:0007669"/>
    <property type="project" value="UniProtKB-ARBA"/>
</dbReference>
<evidence type="ECO:0000256" key="13">
    <source>
        <dbReference type="PROSITE-ProRule" id="PRU00104"/>
    </source>
</evidence>
<feature type="active site" description="Glycyl thioester intermediate" evidence="13">
    <location>
        <position position="1038"/>
    </location>
</feature>
<evidence type="ECO:0000256" key="6">
    <source>
        <dbReference type="ARBA" id="ARBA00022786"/>
    </source>
</evidence>
<evidence type="ECO:0000313" key="15">
    <source>
        <dbReference type="EMBL" id="KAL0278828.1"/>
    </source>
</evidence>
<dbReference type="Pfam" id="PF00632">
    <property type="entry name" value="HECT"/>
    <property type="match status" value="1"/>
</dbReference>
<dbReference type="GO" id="GO:0006511">
    <property type="term" value="P:ubiquitin-dependent protein catabolic process"/>
    <property type="evidence" value="ECO:0007669"/>
    <property type="project" value="TreeGrafter"/>
</dbReference>
<dbReference type="EC" id="2.3.2.26" evidence="3"/>
<evidence type="ECO:0000256" key="7">
    <source>
        <dbReference type="ARBA" id="ARBA00022843"/>
    </source>
</evidence>
<dbReference type="FunFam" id="3.30.2410.10:FF:000011">
    <property type="entry name" value="Putative Ubiquitin-protein ligase E3C"/>
    <property type="match status" value="1"/>
</dbReference>
<dbReference type="PANTHER" id="PTHR45700">
    <property type="entry name" value="UBIQUITIN-PROTEIN LIGASE E3C"/>
    <property type="match status" value="1"/>
</dbReference>
<dbReference type="EMBL" id="JARGDH010000001">
    <property type="protein sequence ID" value="KAL0278828.1"/>
    <property type="molecule type" value="Genomic_DNA"/>
</dbReference>
<dbReference type="Gene3D" id="3.30.2410.10">
    <property type="entry name" value="Hect, E3 ligase catalytic domain"/>
    <property type="match status" value="1"/>
</dbReference>
<evidence type="ECO:0000256" key="11">
    <source>
        <dbReference type="ARBA" id="ARBA00077269"/>
    </source>
</evidence>
<evidence type="ECO:0000256" key="2">
    <source>
        <dbReference type="ARBA" id="ARBA00004906"/>
    </source>
</evidence>
<dbReference type="PROSITE" id="PS50237">
    <property type="entry name" value="HECT"/>
    <property type="match status" value="1"/>
</dbReference>
<comment type="catalytic activity">
    <reaction evidence="1">
        <text>S-ubiquitinyl-[E2 ubiquitin-conjugating enzyme]-L-cysteine + [acceptor protein]-L-lysine = [E2 ubiquitin-conjugating enzyme]-L-cysteine + N(6)-ubiquitinyl-[acceptor protein]-L-lysine.</text>
        <dbReference type="EC" id="2.3.2.26"/>
    </reaction>
</comment>
<evidence type="ECO:0000256" key="8">
    <source>
        <dbReference type="ARBA" id="ARBA00061050"/>
    </source>
</evidence>
<dbReference type="GO" id="GO:0000209">
    <property type="term" value="P:protein polyubiquitination"/>
    <property type="evidence" value="ECO:0007669"/>
    <property type="project" value="InterPro"/>
</dbReference>
<gene>
    <name evidence="15" type="ORF">PYX00_000523</name>
</gene>
<name>A0AAW2IAQ9_9NEOP</name>
<dbReference type="FunFam" id="3.90.1750.10:FF:000014">
    <property type="entry name" value="Putative Ubiquitin-protein ligase E3C"/>
    <property type="match status" value="1"/>
</dbReference>
<dbReference type="InterPro" id="IPR035983">
    <property type="entry name" value="Hect_E3_ubiquitin_ligase"/>
</dbReference>
<reference evidence="15" key="1">
    <citation type="journal article" date="2024" name="Gigascience">
        <title>Chromosome-level genome of the poultry shaft louse Menopon gallinae provides insight into the host-switching and adaptive evolution of parasitic lice.</title>
        <authorList>
            <person name="Xu Y."/>
            <person name="Ma L."/>
            <person name="Liu S."/>
            <person name="Liang Y."/>
            <person name="Liu Q."/>
            <person name="He Z."/>
            <person name="Tian L."/>
            <person name="Duan Y."/>
            <person name="Cai W."/>
            <person name="Li H."/>
            <person name="Song F."/>
        </authorList>
    </citation>
    <scope>NUCLEOTIDE SEQUENCE</scope>
    <source>
        <strain evidence="15">Cailab_2023a</strain>
    </source>
</reference>
<evidence type="ECO:0000256" key="10">
    <source>
        <dbReference type="ARBA" id="ARBA00067506"/>
    </source>
</evidence>
<sequence length="1070" mass="122098">MYSFEGEYRRKPEQCLSGASTVTERNELLQHARQQRQKREEHRKKAKSTVLIQAYTRGYLTRDKVKRSERSSFDGILQECNKTSMNNDVLSTLVKKLLFFYTEQEDGSRLVLVSQCVLKEHAHILELASDPTSPWMWYIQGLLNLNLGHVMALVKQSSSESIAPSLRLLETFTSYEIVEKVLGSDKANHLMSKTFSYLISKGYFKTLRFLFDQKTPVLLSASAKPPNPLVGCLFDLLSRPLLFAAGMSKNEVSKMLHELCLHIFSPKSTESIKCFVLPALMELQSFPFCQLLEILQNYPNNYLSQGSAENIHSTGMLFSILTLDKKHFWLNTQPSVGELSSYLQVLASLTQNICKLNVPSVTDDLDDEEMKEMELDEYIVAISMKEELEVLEECVNLLNESVRVQNLLQAIDEMEEPLVLQALCQVCHNLLISNKLAVHKYRLLYMLAFKPTFIRHLWSAVQRVSQTSVFGCSTPLINIISRGIPMTSEEAEKIVPLLAVFCSLFSLFIATLHDSEFHGDENGSGTSHQTMPFSLQQLVTISRQLKEICLGLVDLAFPDSRASMKESIRGIESQSIPAQQTRLWSNLFKVAVGLVRQLHARDSRRSFCPEGHWISKQVQITLGGYQPTEFAFRMRRIRGYRPFQSLRAFTREELEDGGPPLTTKEVRTATLLHELPFLVPFQERVMLFQTKILKDKMEHQGEGSHFLQGPSIQISVRRNYLYEDAFDKLSLENEPELRLVMKVQLVNKVGLDEAGIDGGGIFREFLSELLKTAFDPNRGFFRLTKDNLLYPNPNVHLIVEDFPKHYFFIGRMLGKALYENLLVELPFAEFFLSKLVGRHSNVDIHHLASFDPVMYRNLLFLKNYEGDVLDLGLDFIIMTEELGETRIEELKPGGSSIPVTSSNRIEYIHLMADYKLNKQIRAQCNAFRQGLANVIPLEWIQMFNNKELQVLISGAEIPVDVDDLRQHTNYAGGYTDNHPTIKLFWKIVENFSDIQRRQLLKFVTSCSRPPLLGFKELDPPFCIQHAGSVDRLPTASTCMNLLKLPEFPDEKSMSDKLIYAIQSGAGFELS</sequence>
<dbReference type="SUPFAM" id="SSF56204">
    <property type="entry name" value="Hect, E3 ligase catalytic domain"/>
    <property type="match status" value="1"/>
</dbReference>
<keyword evidence="4" id="KW-1017">Isopeptide bond</keyword>
<dbReference type="InterPro" id="IPR000569">
    <property type="entry name" value="HECT_dom"/>
</dbReference>
<evidence type="ECO:0000256" key="5">
    <source>
        <dbReference type="ARBA" id="ARBA00022679"/>
    </source>
</evidence>
<dbReference type="SMART" id="SM00119">
    <property type="entry name" value="HECTc"/>
    <property type="match status" value="1"/>
</dbReference>
<dbReference type="Gene3D" id="3.30.2160.10">
    <property type="entry name" value="Hect, E3 ligase catalytic domain"/>
    <property type="match status" value="1"/>
</dbReference>
<comment type="subunit">
    <text evidence="9">Interacts with 26S proteasomes. Interacts (via the HECT domain) with UBE2D1 and, less efficiently, with UBE2L3.</text>
</comment>
<dbReference type="CDD" id="cd00078">
    <property type="entry name" value="HECTc"/>
    <property type="match status" value="1"/>
</dbReference>
<dbReference type="PROSITE" id="PS50096">
    <property type="entry name" value="IQ"/>
    <property type="match status" value="1"/>
</dbReference>
<evidence type="ECO:0000256" key="12">
    <source>
        <dbReference type="ARBA" id="ARBA00081642"/>
    </source>
</evidence>
<proteinExistence type="inferred from homology"/>
<keyword evidence="7" id="KW-0832">Ubl conjugation</keyword>
<feature type="domain" description="HECT" evidence="14">
    <location>
        <begin position="733"/>
        <end position="1070"/>
    </location>
</feature>
<dbReference type="Gene3D" id="3.90.1750.10">
    <property type="entry name" value="Hect, E3 ligase catalytic domains"/>
    <property type="match status" value="1"/>
</dbReference>
<dbReference type="FunFam" id="3.30.2160.10:FF:000002">
    <property type="entry name" value="Putative Ubiquitin-protein ligase E3C"/>
    <property type="match status" value="1"/>
</dbReference>
<comment type="similarity">
    <text evidence="8">Belongs to the UBE3C family.</text>
</comment>
<dbReference type="PANTHER" id="PTHR45700:SF2">
    <property type="entry name" value="UBIQUITIN-PROTEIN LIGASE E3C"/>
    <property type="match status" value="1"/>
</dbReference>
<comment type="caution">
    <text evidence="15">The sequence shown here is derived from an EMBL/GenBank/DDBJ whole genome shotgun (WGS) entry which is preliminary data.</text>
</comment>
<keyword evidence="5" id="KW-0808">Transferase</keyword>
<protein>
    <recommendedName>
        <fullName evidence="10">Ubiquitin-protein ligase E3C</fullName>
        <ecNumber evidence="3">2.3.2.26</ecNumber>
    </recommendedName>
    <alternativeName>
        <fullName evidence="11">HECT-type ubiquitin transferase E3C</fullName>
    </alternativeName>
    <alternativeName>
        <fullName evidence="12">RTA-associated ubiquitin ligase</fullName>
    </alternativeName>
</protein>
<dbReference type="GO" id="GO:0061630">
    <property type="term" value="F:ubiquitin protein ligase activity"/>
    <property type="evidence" value="ECO:0007669"/>
    <property type="project" value="UniProtKB-EC"/>
</dbReference>
<evidence type="ECO:0000256" key="1">
    <source>
        <dbReference type="ARBA" id="ARBA00000885"/>
    </source>
</evidence>
<evidence type="ECO:0000256" key="4">
    <source>
        <dbReference type="ARBA" id="ARBA00022499"/>
    </source>
</evidence>
<evidence type="ECO:0000256" key="3">
    <source>
        <dbReference type="ARBA" id="ARBA00012485"/>
    </source>
</evidence>